<evidence type="ECO:0000313" key="3">
    <source>
        <dbReference type="Proteomes" id="UP001219568"/>
    </source>
</evidence>
<evidence type="ECO:0000313" key="2">
    <source>
        <dbReference type="EMBL" id="KAJ6034300.1"/>
    </source>
</evidence>
<keyword evidence="3" id="KW-1185">Reference proteome</keyword>
<organism evidence="2 3">
    <name type="scientific">Penicillium canescens</name>
    <dbReference type="NCBI Taxonomy" id="5083"/>
    <lineage>
        <taxon>Eukaryota</taxon>
        <taxon>Fungi</taxon>
        <taxon>Dikarya</taxon>
        <taxon>Ascomycota</taxon>
        <taxon>Pezizomycotina</taxon>
        <taxon>Eurotiomycetes</taxon>
        <taxon>Eurotiomycetidae</taxon>
        <taxon>Eurotiales</taxon>
        <taxon>Aspergillaceae</taxon>
        <taxon>Penicillium</taxon>
    </lineage>
</organism>
<dbReference type="AlphaFoldDB" id="A0AAD6N5C6"/>
<comment type="caution">
    <text evidence="2">The sequence shown here is derived from an EMBL/GenBank/DDBJ whole genome shotgun (WGS) entry which is preliminary data.</text>
</comment>
<evidence type="ECO:0000256" key="1">
    <source>
        <dbReference type="SAM" id="MobiDB-lite"/>
    </source>
</evidence>
<dbReference type="EMBL" id="JAQJZL010000010">
    <property type="protein sequence ID" value="KAJ6034300.1"/>
    <property type="molecule type" value="Genomic_DNA"/>
</dbReference>
<gene>
    <name evidence="2" type="ORF">N7460_008475</name>
</gene>
<feature type="region of interest" description="Disordered" evidence="1">
    <location>
        <begin position="1"/>
        <end position="21"/>
    </location>
</feature>
<name>A0AAD6N5C6_PENCN</name>
<accession>A0AAD6N5C6</accession>
<reference evidence="2" key="2">
    <citation type="submission" date="2023-01" db="EMBL/GenBank/DDBJ databases">
        <authorList>
            <person name="Petersen C."/>
        </authorList>
    </citation>
    <scope>NUCLEOTIDE SEQUENCE</scope>
    <source>
        <strain evidence="2">IBT 15450</strain>
    </source>
</reference>
<protein>
    <submittedName>
        <fullName evidence="2">Uncharacterized protein</fullName>
    </submittedName>
</protein>
<reference evidence="2" key="1">
    <citation type="journal article" date="2023" name="IMA Fungus">
        <title>Comparative genomic study of the Penicillium genus elucidates a diverse pangenome and 15 lateral gene transfer events.</title>
        <authorList>
            <person name="Petersen C."/>
            <person name="Sorensen T."/>
            <person name="Nielsen M.R."/>
            <person name="Sondergaard T.E."/>
            <person name="Sorensen J.L."/>
            <person name="Fitzpatrick D.A."/>
            <person name="Frisvad J.C."/>
            <person name="Nielsen K.L."/>
        </authorList>
    </citation>
    <scope>NUCLEOTIDE SEQUENCE</scope>
    <source>
        <strain evidence="2">IBT 15450</strain>
    </source>
</reference>
<sequence length="67" mass="7393">MIPPNRGNIPGAGLDPNKSDYNAMDSWTAKTEVQSMETLKEHAVKLPRNGMKLKLGLPECQDSKHMA</sequence>
<dbReference type="Proteomes" id="UP001219568">
    <property type="component" value="Unassembled WGS sequence"/>
</dbReference>
<proteinExistence type="predicted"/>